<dbReference type="REBASE" id="431673">
    <property type="entry name" value="M.Lsp7582DndDP"/>
</dbReference>
<evidence type="ECO:0000313" key="6">
    <source>
        <dbReference type="EMBL" id="SPT96473.1"/>
    </source>
</evidence>
<sequence length="655" mass="76042">MYLKNIELVNIGAYKGYNSFNFKTTKGKNVLLIGGENGAGKTTLLNAIKFGLFGSYGFGYKTENAEYFKHVESILNNQAKRENNEDFSITIQFEVVDNLKLFKYELKREWKFVNSSIKEQVYLTENGDLLDVQSIELFNAKLKDIMPPQLLDFCLFDGEEIAQIVTQNALSSYIKQLSKIVFNLDLFETLELDLDAYSKQHIYATKMYSVEEELFEANNGERQLRNDISTSIRAVEYTSNKLKNVIDKYLETKSTFEKYGGLVKQERENILKQITEIEAERKHRGEQIKGFVSTLLPFYLVPYLVNETREQIKNEESMQLSQQLDEKLSQETLNKLFSSLNIDSSEDQTEKVKKELISLIAPQQVETMIHGASFAESVKVEQVYNIIQKDEPSEYYALLQANQDDLKRLHDLKSKVNVHDSTDEFGQLLDQMDQYNIEMIKLQQKLDEEQLILENQKQELTALLEKIDKIKLQLRNFDKSTGSLLEAQKIITLSRRYRDIQIQQKLKDVQIQATQNLKKMLRKHDYISLIQINPENYEVTLLDAQQNPLEKRTLSAGEKQILLLSIIWAIFKCSGRQVPFIFDTLLGRLDKTHKAAVLNTFIPNFGKQAIILATDSEIDEEHYNLLQPHISREYTLEFNPIKQQTKILKDYFTFS</sequence>
<dbReference type="Proteomes" id="UP000251431">
    <property type="component" value="Unassembled WGS sequence"/>
</dbReference>
<dbReference type="InterPro" id="IPR017599">
    <property type="entry name" value="DNA_S_DndD"/>
</dbReference>
<dbReference type="NCBIfam" id="TIGR03185">
    <property type="entry name" value="DNA_S_dndD"/>
    <property type="match status" value="1"/>
</dbReference>
<evidence type="ECO:0000256" key="2">
    <source>
        <dbReference type="ARBA" id="ARBA00011322"/>
    </source>
</evidence>
<dbReference type="SUPFAM" id="SSF52540">
    <property type="entry name" value="P-loop containing nucleoside triphosphate hydrolases"/>
    <property type="match status" value="1"/>
</dbReference>
<proteinExistence type="inferred from homology"/>
<evidence type="ECO:0000256" key="4">
    <source>
        <dbReference type="SAM" id="Coils"/>
    </source>
</evidence>
<dbReference type="PANTHER" id="PTHR32114:SF2">
    <property type="entry name" value="ABC TRANSPORTER ABCH.3"/>
    <property type="match status" value="1"/>
</dbReference>
<dbReference type="InterPro" id="IPR038729">
    <property type="entry name" value="Rad50/SbcC_AAA"/>
</dbReference>
<feature type="coiled-coil region" evidence="4">
    <location>
        <begin position="425"/>
        <end position="473"/>
    </location>
</feature>
<dbReference type="Gene3D" id="3.40.50.300">
    <property type="entry name" value="P-loop containing nucleotide triphosphate hydrolases"/>
    <property type="match status" value="2"/>
</dbReference>
<protein>
    <recommendedName>
        <fullName evidence="3">Nuclease SbcCD subunit C</fullName>
    </recommendedName>
</protein>
<dbReference type="GO" id="GO:0016887">
    <property type="term" value="F:ATP hydrolysis activity"/>
    <property type="evidence" value="ECO:0007669"/>
    <property type="project" value="InterPro"/>
</dbReference>
<dbReference type="InterPro" id="IPR027417">
    <property type="entry name" value="P-loop_NTPase"/>
</dbReference>
<evidence type="ECO:0000313" key="7">
    <source>
        <dbReference type="Proteomes" id="UP000251431"/>
    </source>
</evidence>
<organism evidence="6 7">
    <name type="scientific">Lysinibacillus capsici</name>
    <dbReference type="NCBI Taxonomy" id="2115968"/>
    <lineage>
        <taxon>Bacteria</taxon>
        <taxon>Bacillati</taxon>
        <taxon>Bacillota</taxon>
        <taxon>Bacilli</taxon>
        <taxon>Bacillales</taxon>
        <taxon>Bacillaceae</taxon>
        <taxon>Lysinibacillus</taxon>
    </lineage>
</organism>
<comment type="subunit">
    <text evidence="2">Heterodimer of SbcC and SbcD.</text>
</comment>
<name>A0A2X0XGK3_9BACI</name>
<dbReference type="AlphaFoldDB" id="A0A2X0XGK3"/>
<accession>A0A2X0XGK3</accession>
<evidence type="ECO:0000256" key="3">
    <source>
        <dbReference type="ARBA" id="ARBA00013368"/>
    </source>
</evidence>
<dbReference type="RefSeq" id="WP_112116580.1">
    <property type="nucleotide sequence ID" value="NZ_UAQE01000001.1"/>
</dbReference>
<dbReference type="Pfam" id="PF13476">
    <property type="entry name" value="AAA_23"/>
    <property type="match status" value="1"/>
</dbReference>
<evidence type="ECO:0000256" key="1">
    <source>
        <dbReference type="ARBA" id="ARBA00006930"/>
    </source>
</evidence>
<comment type="similarity">
    <text evidence="1">Belongs to the SMC family. SbcC subfamily.</text>
</comment>
<dbReference type="GO" id="GO:0006302">
    <property type="term" value="P:double-strand break repair"/>
    <property type="evidence" value="ECO:0007669"/>
    <property type="project" value="InterPro"/>
</dbReference>
<keyword evidence="4" id="KW-0175">Coiled coil</keyword>
<feature type="domain" description="Rad50/SbcC-type AAA" evidence="5">
    <location>
        <begin position="6"/>
        <end position="288"/>
    </location>
</feature>
<reference evidence="6 7" key="1">
    <citation type="submission" date="2018-06" db="EMBL/GenBank/DDBJ databases">
        <authorList>
            <consortium name="Pathogen Informatics"/>
            <person name="Doyle S."/>
        </authorList>
    </citation>
    <scope>NUCLEOTIDE SEQUENCE [LARGE SCALE GENOMIC DNA]</scope>
    <source>
        <strain evidence="6 7">NCTC7582</strain>
    </source>
</reference>
<dbReference type="EMBL" id="UAQE01000001">
    <property type="protein sequence ID" value="SPT96473.1"/>
    <property type="molecule type" value="Genomic_DNA"/>
</dbReference>
<evidence type="ECO:0000259" key="5">
    <source>
        <dbReference type="Pfam" id="PF13476"/>
    </source>
</evidence>
<dbReference type="PANTHER" id="PTHR32114">
    <property type="entry name" value="ABC TRANSPORTER ABCH.3"/>
    <property type="match status" value="1"/>
</dbReference>
<gene>
    <name evidence="6" type="ORF">NCTC7582_00536</name>
</gene>